<keyword evidence="6" id="KW-1185">Reference proteome</keyword>
<dbReference type="PANTHER" id="PTHR12526">
    <property type="entry name" value="GLYCOSYLTRANSFERASE"/>
    <property type="match status" value="1"/>
</dbReference>
<sequence length="407" mass="43866">MQSALRVLVCLHSFEPGGVERVALRLCKAWQTAGADVTVLLGRADGAMRDEAPALDYALYSSGTISTARFETLWMIFCLWRRVRAVRPDVIFCAGNSYTVVAVALRLLLGRACPPFVAKVSNDFDRPDMNAVARRAYRPWLKLQGRLIPHWVAMAGSMRDGIAVALDIPPERVTVIDNPVLDGAEARRLAEARDLAVRYGAKGRLFLSVGRLVPQKRFDLLLAAFARAGGPDDLLVIVGEGPCRGALQALAHRLGIASRLSLPGHQSDTASWYARADLFLLSSDYEGVPGVVVEAMAAGLSIVATRSSAALDELLGTDSLGRSRFGQLVDRGDVDALAAAMARPGAAPDRHSLRAQAGQFRVERAAPAYLRLLRMAAYPDQNQGEWGNPECAPSTGMSTSEPAYVSD</sequence>
<organism evidence="5 6">
    <name type="scientific">Allosphingosinicella deserti</name>
    <dbReference type="NCBI Taxonomy" id="2116704"/>
    <lineage>
        <taxon>Bacteria</taxon>
        <taxon>Pseudomonadati</taxon>
        <taxon>Pseudomonadota</taxon>
        <taxon>Alphaproteobacteria</taxon>
        <taxon>Sphingomonadales</taxon>
        <taxon>Sphingomonadaceae</taxon>
        <taxon>Allosphingosinicella</taxon>
    </lineage>
</organism>
<dbReference type="Pfam" id="PF13439">
    <property type="entry name" value="Glyco_transf_4"/>
    <property type="match status" value="1"/>
</dbReference>
<accession>A0A2P7QYU6</accession>
<dbReference type="RefSeq" id="WP_106511155.1">
    <property type="nucleotide sequence ID" value="NZ_PXYI01000001.1"/>
</dbReference>
<evidence type="ECO:0000259" key="4">
    <source>
        <dbReference type="Pfam" id="PF13439"/>
    </source>
</evidence>
<reference evidence="5 6" key="1">
    <citation type="submission" date="2018-03" db="EMBL/GenBank/DDBJ databases">
        <title>The draft genome of Sphingosinicella sp. GL-C-18.</title>
        <authorList>
            <person name="Liu L."/>
            <person name="Li L."/>
            <person name="Liang L."/>
            <person name="Zhang X."/>
            <person name="Wang T."/>
        </authorList>
    </citation>
    <scope>NUCLEOTIDE SEQUENCE [LARGE SCALE GENOMIC DNA]</scope>
    <source>
        <strain evidence="5 6">GL-C-18</strain>
    </source>
</reference>
<gene>
    <name evidence="5" type="ORF">C7I55_01740</name>
</gene>
<name>A0A2P7QYU6_9SPHN</name>
<dbReference type="EMBL" id="PXYI01000001">
    <property type="protein sequence ID" value="PSJ43134.1"/>
    <property type="molecule type" value="Genomic_DNA"/>
</dbReference>
<dbReference type="PANTHER" id="PTHR12526:SF510">
    <property type="entry name" value="D-INOSITOL 3-PHOSPHATE GLYCOSYLTRANSFERASE"/>
    <property type="match status" value="1"/>
</dbReference>
<dbReference type="SUPFAM" id="SSF53756">
    <property type="entry name" value="UDP-Glycosyltransferase/glycogen phosphorylase"/>
    <property type="match status" value="1"/>
</dbReference>
<dbReference type="Pfam" id="PF13692">
    <property type="entry name" value="Glyco_trans_1_4"/>
    <property type="match status" value="1"/>
</dbReference>
<dbReference type="OrthoDB" id="9790710at2"/>
<dbReference type="InterPro" id="IPR028098">
    <property type="entry name" value="Glyco_trans_4-like_N"/>
</dbReference>
<evidence type="ECO:0000313" key="5">
    <source>
        <dbReference type="EMBL" id="PSJ43134.1"/>
    </source>
</evidence>
<protein>
    <submittedName>
        <fullName evidence="5">Glycosyltransferase</fullName>
    </submittedName>
</protein>
<evidence type="ECO:0000256" key="2">
    <source>
        <dbReference type="ARBA" id="ARBA00022679"/>
    </source>
</evidence>
<feature type="region of interest" description="Disordered" evidence="3">
    <location>
        <begin position="382"/>
        <end position="407"/>
    </location>
</feature>
<proteinExistence type="predicted"/>
<dbReference type="CDD" id="cd03811">
    <property type="entry name" value="GT4_GT28_WabH-like"/>
    <property type="match status" value="1"/>
</dbReference>
<dbReference type="AlphaFoldDB" id="A0A2P7QYU6"/>
<evidence type="ECO:0000256" key="3">
    <source>
        <dbReference type="SAM" id="MobiDB-lite"/>
    </source>
</evidence>
<keyword evidence="2 5" id="KW-0808">Transferase</keyword>
<evidence type="ECO:0000256" key="1">
    <source>
        <dbReference type="ARBA" id="ARBA00022676"/>
    </source>
</evidence>
<feature type="domain" description="Glycosyltransferase subfamily 4-like N-terminal" evidence="4">
    <location>
        <begin position="16"/>
        <end position="180"/>
    </location>
</feature>
<comment type="caution">
    <text evidence="5">The sequence shown here is derived from an EMBL/GenBank/DDBJ whole genome shotgun (WGS) entry which is preliminary data.</text>
</comment>
<dbReference type="Gene3D" id="3.40.50.2000">
    <property type="entry name" value="Glycogen Phosphorylase B"/>
    <property type="match status" value="2"/>
</dbReference>
<keyword evidence="1" id="KW-0328">Glycosyltransferase</keyword>
<dbReference type="GO" id="GO:0016757">
    <property type="term" value="F:glycosyltransferase activity"/>
    <property type="evidence" value="ECO:0007669"/>
    <property type="project" value="UniProtKB-KW"/>
</dbReference>
<dbReference type="Proteomes" id="UP000241167">
    <property type="component" value="Unassembled WGS sequence"/>
</dbReference>
<evidence type="ECO:0000313" key="6">
    <source>
        <dbReference type="Proteomes" id="UP000241167"/>
    </source>
</evidence>